<proteinExistence type="predicted"/>
<feature type="transmembrane region" description="Helical" evidence="1">
    <location>
        <begin position="421"/>
        <end position="442"/>
    </location>
</feature>
<evidence type="ECO:0000313" key="2">
    <source>
        <dbReference type="EMBL" id="OGL46961.1"/>
    </source>
</evidence>
<keyword evidence="1" id="KW-1133">Transmembrane helix</keyword>
<protein>
    <submittedName>
        <fullName evidence="2">Uncharacterized protein</fullName>
    </submittedName>
</protein>
<organism evidence="2 3">
    <name type="scientific">Candidatus Schekmanbacteria bacterium RBG_13_48_7</name>
    <dbReference type="NCBI Taxonomy" id="1817878"/>
    <lineage>
        <taxon>Bacteria</taxon>
        <taxon>Candidatus Schekmaniibacteriota</taxon>
    </lineage>
</organism>
<name>A0A1F7RZS1_9BACT</name>
<feature type="transmembrane region" description="Helical" evidence="1">
    <location>
        <begin position="190"/>
        <end position="209"/>
    </location>
</feature>
<accession>A0A1F7RZS1</accession>
<sequence>MIKFFLYLIQNRLLMFRNNFRGITQEKIVKFALSVGLGGLFAIGDYYFFHKILGNIKNQSMGGLEIVLMVRLMTMVFLTFFSMLAFSNIITSISTIYLSDDLELLLSSPVSIRTVFGIKLTETLINSSWLVILAGLPIFFAFGKVNHAPLWFYGWIIAVLIPFLVLPAAIGSLITMMLMRYFPAKRTHQILTILGAVFISSLIILFRLLKPEQLIRPISAELLQQFLLNMRIPSKSYLPSTWATEALANAIEGRYMFMIQNWAYLTAASVAGVLITVFISSKIFFYGWSMTKEYKHIKIRKRTVSPTESNFFHWWFSDIHTSTRSLLLKDIKLFFRDTAQWSQLFLLGALVILYLFNIRMLPLKAFDLQNIVSFINLALSNLVMAGIAVRFLFPAVSLEGRCFWIIHSSPISYRRFLWEKFFLFIIPLIILGELISIISNMFLGVDQYMMTLAIVTNCAVVAGLAGLGVGLGALMPKFDAENPAQIAVGLGGILYMVLSLLFIGFITVVLVRPVWVHYYQPYSSIKLKGFDVKISYIMAFLICGIATFIPMMLGEKSLSKLDL</sequence>
<dbReference type="AlphaFoldDB" id="A0A1F7RZS1"/>
<feature type="transmembrane region" description="Helical" evidence="1">
    <location>
        <begin position="341"/>
        <end position="359"/>
    </location>
</feature>
<feature type="transmembrane region" description="Helical" evidence="1">
    <location>
        <begin position="371"/>
        <end position="393"/>
    </location>
</feature>
<dbReference type="Pfam" id="PF16949">
    <property type="entry name" value="ABC_tran_2"/>
    <property type="match status" value="1"/>
</dbReference>
<keyword evidence="1" id="KW-0472">Membrane</keyword>
<dbReference type="InterPro" id="IPR031599">
    <property type="entry name" value="ABC_tran_2"/>
</dbReference>
<feature type="transmembrane region" description="Helical" evidence="1">
    <location>
        <begin position="448"/>
        <end position="474"/>
    </location>
</feature>
<feature type="transmembrane region" description="Helical" evidence="1">
    <location>
        <begin position="28"/>
        <end position="49"/>
    </location>
</feature>
<feature type="transmembrane region" description="Helical" evidence="1">
    <location>
        <begin position="262"/>
        <end position="288"/>
    </location>
</feature>
<dbReference type="EMBL" id="MGDD01000104">
    <property type="protein sequence ID" value="OGL46961.1"/>
    <property type="molecule type" value="Genomic_DNA"/>
</dbReference>
<feature type="transmembrane region" description="Helical" evidence="1">
    <location>
        <begin position="69"/>
        <end position="99"/>
    </location>
</feature>
<feature type="transmembrane region" description="Helical" evidence="1">
    <location>
        <begin position="534"/>
        <end position="553"/>
    </location>
</feature>
<evidence type="ECO:0000313" key="3">
    <source>
        <dbReference type="Proteomes" id="UP000179266"/>
    </source>
</evidence>
<feature type="transmembrane region" description="Helical" evidence="1">
    <location>
        <begin position="120"/>
        <end position="140"/>
    </location>
</feature>
<comment type="caution">
    <text evidence="2">The sequence shown here is derived from an EMBL/GenBank/DDBJ whole genome shotgun (WGS) entry which is preliminary data.</text>
</comment>
<feature type="transmembrane region" description="Helical" evidence="1">
    <location>
        <begin position="152"/>
        <end position="178"/>
    </location>
</feature>
<reference evidence="2 3" key="1">
    <citation type="journal article" date="2016" name="Nat. Commun.">
        <title>Thousands of microbial genomes shed light on interconnected biogeochemical processes in an aquifer system.</title>
        <authorList>
            <person name="Anantharaman K."/>
            <person name="Brown C.T."/>
            <person name="Hug L.A."/>
            <person name="Sharon I."/>
            <person name="Castelle C.J."/>
            <person name="Probst A.J."/>
            <person name="Thomas B.C."/>
            <person name="Singh A."/>
            <person name="Wilkins M.J."/>
            <person name="Karaoz U."/>
            <person name="Brodie E.L."/>
            <person name="Williams K.H."/>
            <person name="Hubbard S.S."/>
            <person name="Banfield J.F."/>
        </authorList>
    </citation>
    <scope>NUCLEOTIDE SEQUENCE [LARGE SCALE GENOMIC DNA]</scope>
</reference>
<feature type="transmembrane region" description="Helical" evidence="1">
    <location>
        <begin position="486"/>
        <end position="514"/>
    </location>
</feature>
<dbReference type="Proteomes" id="UP000179266">
    <property type="component" value="Unassembled WGS sequence"/>
</dbReference>
<keyword evidence="1" id="KW-0812">Transmembrane</keyword>
<gene>
    <name evidence="2" type="ORF">A2161_09300</name>
</gene>
<evidence type="ECO:0000256" key="1">
    <source>
        <dbReference type="SAM" id="Phobius"/>
    </source>
</evidence>